<dbReference type="NCBIfam" id="NF006975">
    <property type="entry name" value="PRK09448.1"/>
    <property type="match status" value="1"/>
</dbReference>
<dbReference type="STRING" id="453582.SAMN05421580_101380"/>
<dbReference type="SUPFAM" id="SSF47240">
    <property type="entry name" value="Ferritin-like"/>
    <property type="match status" value="1"/>
</dbReference>
<protein>
    <submittedName>
        <fullName evidence="4">Starvation-inducible DNA-binding protein</fullName>
    </submittedName>
</protein>
<evidence type="ECO:0000256" key="2">
    <source>
        <dbReference type="RuleBase" id="RU003875"/>
    </source>
</evidence>
<dbReference type="RefSeq" id="WP_245826407.1">
    <property type="nucleotide sequence ID" value="NZ_FTOG01000001.1"/>
</dbReference>
<name>A0A1N7J5W7_9RHOB</name>
<dbReference type="EMBL" id="FTOG01000001">
    <property type="protein sequence ID" value="SIS44647.1"/>
    <property type="molecule type" value="Genomic_DNA"/>
</dbReference>
<accession>A0A1N7J5W7</accession>
<evidence type="ECO:0000259" key="3">
    <source>
        <dbReference type="Pfam" id="PF00210"/>
    </source>
</evidence>
<dbReference type="InterPro" id="IPR009078">
    <property type="entry name" value="Ferritin-like_SF"/>
</dbReference>
<reference evidence="5" key="1">
    <citation type="submission" date="2017-01" db="EMBL/GenBank/DDBJ databases">
        <authorList>
            <person name="Varghese N."/>
            <person name="Submissions S."/>
        </authorList>
    </citation>
    <scope>NUCLEOTIDE SEQUENCE [LARGE SCALE GENOMIC DNA]</scope>
    <source>
        <strain evidence="5">DSM 19945</strain>
    </source>
</reference>
<dbReference type="InterPro" id="IPR002177">
    <property type="entry name" value="DPS_DNA-bd"/>
</dbReference>
<keyword evidence="5" id="KW-1185">Reference proteome</keyword>
<dbReference type="Pfam" id="PF00210">
    <property type="entry name" value="Ferritin"/>
    <property type="match status" value="1"/>
</dbReference>
<gene>
    <name evidence="4" type="ORF">SAMN05421580_101380</name>
</gene>
<dbReference type="PANTHER" id="PTHR42932">
    <property type="entry name" value="GENERAL STRESS PROTEIN 20U"/>
    <property type="match status" value="1"/>
</dbReference>
<dbReference type="InterPro" id="IPR008331">
    <property type="entry name" value="Ferritin_DPS_dom"/>
</dbReference>
<feature type="domain" description="Ferritin/DPS" evidence="3">
    <location>
        <begin position="40"/>
        <end position="179"/>
    </location>
</feature>
<dbReference type="AlphaFoldDB" id="A0A1N7J5W7"/>
<evidence type="ECO:0000313" key="5">
    <source>
        <dbReference type="Proteomes" id="UP000186221"/>
    </source>
</evidence>
<dbReference type="PANTHER" id="PTHR42932:SF3">
    <property type="entry name" value="DNA PROTECTION DURING STARVATION PROTEIN"/>
    <property type="match status" value="1"/>
</dbReference>
<dbReference type="InterPro" id="IPR023188">
    <property type="entry name" value="DPS_DNA-bd_CS"/>
</dbReference>
<organism evidence="4 5">
    <name type="scientific">Rhodobacter aestuarii</name>
    <dbReference type="NCBI Taxonomy" id="453582"/>
    <lineage>
        <taxon>Bacteria</taxon>
        <taxon>Pseudomonadati</taxon>
        <taxon>Pseudomonadota</taxon>
        <taxon>Alphaproteobacteria</taxon>
        <taxon>Rhodobacterales</taxon>
        <taxon>Rhodobacter group</taxon>
        <taxon>Rhodobacter</taxon>
    </lineage>
</organism>
<dbReference type="PROSITE" id="PS00819">
    <property type="entry name" value="DPS_2"/>
    <property type="match status" value="1"/>
</dbReference>
<sequence>MTVDIQGLEDLSKKMDFAGEVENSIGLMGLEGNARKVSVEVLNACLVDEIALGLALKQAHWNVKGPNFIAVHELLDNVHARVQEQVDTIAERVQILDGTAVGTLEAVQKFTELEPYPIGLTGIEAHLAELCARMLKLGAKLRKGIEETEGAGDADTADVLTAASRQMDKDVWFLHSHLE</sequence>
<dbReference type="GO" id="GO:0003677">
    <property type="term" value="F:DNA binding"/>
    <property type="evidence" value="ECO:0007669"/>
    <property type="project" value="UniProtKB-KW"/>
</dbReference>
<evidence type="ECO:0000313" key="4">
    <source>
        <dbReference type="EMBL" id="SIS44647.1"/>
    </source>
</evidence>
<dbReference type="PIRSF" id="PIRSF005900">
    <property type="entry name" value="Dps"/>
    <property type="match status" value="1"/>
</dbReference>
<dbReference type="GO" id="GO:0016722">
    <property type="term" value="F:oxidoreductase activity, acting on metal ions"/>
    <property type="evidence" value="ECO:0007669"/>
    <property type="project" value="InterPro"/>
</dbReference>
<dbReference type="InterPro" id="IPR012347">
    <property type="entry name" value="Ferritin-like"/>
</dbReference>
<dbReference type="PROSITE" id="PS00818">
    <property type="entry name" value="DPS_1"/>
    <property type="match status" value="1"/>
</dbReference>
<proteinExistence type="inferred from homology"/>
<dbReference type="PRINTS" id="PR01346">
    <property type="entry name" value="HELNAPAPROT"/>
</dbReference>
<evidence type="ECO:0000256" key="1">
    <source>
        <dbReference type="ARBA" id="ARBA00009497"/>
    </source>
</evidence>
<dbReference type="CDD" id="cd01043">
    <property type="entry name" value="DPS"/>
    <property type="match status" value="1"/>
</dbReference>
<dbReference type="Proteomes" id="UP000186221">
    <property type="component" value="Unassembled WGS sequence"/>
</dbReference>
<keyword evidence="4" id="KW-0238">DNA-binding</keyword>
<dbReference type="Gene3D" id="1.20.1260.10">
    <property type="match status" value="1"/>
</dbReference>
<dbReference type="GO" id="GO:0008199">
    <property type="term" value="F:ferric iron binding"/>
    <property type="evidence" value="ECO:0007669"/>
    <property type="project" value="InterPro"/>
</dbReference>
<comment type="similarity">
    <text evidence="1 2">Belongs to the Dps family.</text>
</comment>